<dbReference type="SMART" id="SM00833">
    <property type="entry name" value="CobW_C"/>
    <property type="match status" value="1"/>
</dbReference>
<protein>
    <submittedName>
        <fullName evidence="2">GTP-binding protein</fullName>
    </submittedName>
</protein>
<keyword evidence="3" id="KW-1185">Reference proteome</keyword>
<evidence type="ECO:0000313" key="2">
    <source>
        <dbReference type="EMBL" id="WFM82994.1"/>
    </source>
</evidence>
<name>A0ABY8G285_9ACTO</name>
<dbReference type="EMBL" id="CP121208">
    <property type="protein sequence ID" value="WFM82994.1"/>
    <property type="molecule type" value="Genomic_DNA"/>
</dbReference>
<proteinExistence type="predicted"/>
<reference evidence="2 3" key="1">
    <citation type="submission" date="2023-03" db="EMBL/GenBank/DDBJ databases">
        <title>Complete genome of Arcanobacterium canis strain DSM 25104 isolated in 2010 from a canine otitis externa in Germany.</title>
        <authorList>
            <person name="Borowiak M."/>
            <person name="Kreitlow A."/>
            <person name="Malorny B."/>
            <person name="Laemmler C."/>
            <person name="Prenger-Berninghoff E."/>
            <person name="Ploetz M."/>
            <person name="Abdulmawjood A."/>
        </authorList>
    </citation>
    <scope>NUCLEOTIDE SEQUENCE [LARGE SCALE GENOMIC DNA]</scope>
    <source>
        <strain evidence="2 3">DSM 25104</strain>
    </source>
</reference>
<organism evidence="2 3">
    <name type="scientific">Arcanobacterium canis</name>
    <dbReference type="NCBI Taxonomy" id="999183"/>
    <lineage>
        <taxon>Bacteria</taxon>
        <taxon>Bacillati</taxon>
        <taxon>Actinomycetota</taxon>
        <taxon>Actinomycetes</taxon>
        <taxon>Actinomycetales</taxon>
        <taxon>Actinomycetaceae</taxon>
        <taxon>Arcanobacterium</taxon>
    </lineage>
</organism>
<dbReference type="RefSeq" id="WP_278012420.1">
    <property type="nucleotide sequence ID" value="NZ_CP121208.1"/>
</dbReference>
<accession>A0ABY8G285</accession>
<dbReference type="Proteomes" id="UP001215216">
    <property type="component" value="Chromosome"/>
</dbReference>
<evidence type="ECO:0000313" key="3">
    <source>
        <dbReference type="Proteomes" id="UP001215216"/>
    </source>
</evidence>
<gene>
    <name evidence="2" type="ORF">P7079_06245</name>
</gene>
<evidence type="ECO:0000259" key="1">
    <source>
        <dbReference type="SMART" id="SM00833"/>
    </source>
</evidence>
<sequence>MTHPLIAISSADPMLTDIIALSIDAPATDVVGLSADGTRATFHETRLACTNSASEPGLETVIETHEIPGDCLTCGLRELILDCVRRRIRAGLERTILFLPAGLELPHLAPSLAYALESLSLTPGDSANDEASETDTDEPGARLAAVAHLIDVDHATEHLLTHKAASEAGIAIIEDDPRCVAEIHMMNVGYADLVLVSGDMDSAGGELVEHLRPHDTLLANAMDSAWIELAESLTHDPVSAVERVHPVTTQAWGGPQCHGTWTLELSSERPFHPERFTEFAEELAAEGACGRGCFWLVSRPDTVCSWETAGGQIAVGEAGVWADFPEGIDEAGQEITQPRCHIIVTGTGGDEAAQRVSDAFHSILCEPHEMAWAGADGLEEWLGE</sequence>
<feature type="domain" description="CobW C-terminal" evidence="1">
    <location>
        <begin position="260"/>
        <end position="364"/>
    </location>
</feature>
<dbReference type="InterPro" id="IPR011629">
    <property type="entry name" value="CobW-like_C"/>
</dbReference>
<dbReference type="Pfam" id="PF07683">
    <property type="entry name" value="CobW_C"/>
    <property type="match status" value="1"/>
</dbReference>